<feature type="domain" description="Orn/Lys/Arg decarboxylase C-terminal" evidence="7">
    <location>
        <begin position="389"/>
        <end position="465"/>
    </location>
</feature>
<dbReference type="CDD" id="cd00615">
    <property type="entry name" value="Orn_deC_like"/>
    <property type="match status" value="1"/>
</dbReference>
<evidence type="ECO:0000256" key="5">
    <source>
        <dbReference type="ARBA" id="ARBA00023239"/>
    </source>
</evidence>
<gene>
    <name evidence="8" type="ORF">DJ52_14110</name>
</gene>
<protein>
    <submittedName>
        <fullName evidence="8">Arginine decarboxylase</fullName>
    </submittedName>
</protein>
<dbReference type="InterPro" id="IPR052357">
    <property type="entry name" value="Orn_Lys_Arg_decarboxylase-I"/>
</dbReference>
<dbReference type="EMBL" id="JJMJ01000253">
    <property type="protein sequence ID" value="PPS20874.1"/>
    <property type="molecule type" value="Genomic_DNA"/>
</dbReference>
<keyword evidence="4" id="KW-0663">Pyridoxal phosphate</keyword>
<accession>A0ABX5B209</accession>
<keyword evidence="9" id="KW-1185">Reference proteome</keyword>
<dbReference type="PANTHER" id="PTHR43277">
    <property type="entry name" value="ARGININE DECARBOXYLASE"/>
    <property type="match status" value="1"/>
</dbReference>
<evidence type="ECO:0000313" key="9">
    <source>
        <dbReference type="Proteomes" id="UP000238924"/>
    </source>
</evidence>
<evidence type="ECO:0000259" key="6">
    <source>
        <dbReference type="Pfam" id="PF01276"/>
    </source>
</evidence>
<name>A0ABX5B209_9SPIR</name>
<dbReference type="PANTHER" id="PTHR43277:SF4">
    <property type="entry name" value="ARGININE DECARBOXYLASE"/>
    <property type="match status" value="1"/>
</dbReference>
<dbReference type="InterPro" id="IPR015424">
    <property type="entry name" value="PyrdxlP-dep_Trfase"/>
</dbReference>
<dbReference type="Pfam" id="PF03711">
    <property type="entry name" value="OKR_DC_1_C"/>
    <property type="match status" value="1"/>
</dbReference>
<dbReference type="Gene3D" id="3.40.640.10">
    <property type="entry name" value="Type I PLP-dependent aspartate aminotransferase-like (Major domain)"/>
    <property type="match status" value="1"/>
</dbReference>
<proteinExistence type="inferred from homology"/>
<dbReference type="InterPro" id="IPR000310">
    <property type="entry name" value="Orn/Lys/Arg_deCO2ase_major_dom"/>
</dbReference>
<keyword evidence="3" id="KW-0210">Decarboxylase</keyword>
<feature type="domain" description="Orn/Lys/Arg decarboxylases family 1 pyridoxal-P attachment site" evidence="6">
    <location>
        <begin position="11"/>
        <end position="369"/>
    </location>
</feature>
<organism evidence="8 9">
    <name type="scientific">Brachyspira murdochii</name>
    <dbReference type="NCBI Taxonomy" id="84378"/>
    <lineage>
        <taxon>Bacteria</taxon>
        <taxon>Pseudomonadati</taxon>
        <taxon>Spirochaetota</taxon>
        <taxon>Spirochaetia</taxon>
        <taxon>Brachyspirales</taxon>
        <taxon>Brachyspiraceae</taxon>
        <taxon>Brachyspira</taxon>
    </lineage>
</organism>
<dbReference type="Gene3D" id="3.90.100.10">
    <property type="entry name" value="Orn/Lys/Arg decarboxylase, C-terminal domain"/>
    <property type="match status" value="1"/>
</dbReference>
<evidence type="ECO:0000256" key="2">
    <source>
        <dbReference type="ARBA" id="ARBA00010671"/>
    </source>
</evidence>
<comment type="cofactor">
    <cofactor evidence="1">
        <name>pyridoxal 5'-phosphate</name>
        <dbReference type="ChEBI" id="CHEBI:597326"/>
    </cofactor>
</comment>
<comment type="caution">
    <text evidence="8">The sequence shown here is derived from an EMBL/GenBank/DDBJ whole genome shotgun (WGS) entry which is preliminary data.</text>
</comment>
<evidence type="ECO:0000256" key="1">
    <source>
        <dbReference type="ARBA" id="ARBA00001933"/>
    </source>
</evidence>
<evidence type="ECO:0000256" key="3">
    <source>
        <dbReference type="ARBA" id="ARBA00022793"/>
    </source>
</evidence>
<keyword evidence="5" id="KW-0456">Lyase</keyword>
<dbReference type="Proteomes" id="UP000238924">
    <property type="component" value="Unassembled WGS sequence"/>
</dbReference>
<sequence length="485" mass="54038">MYTIMNRQERTPIVEALKQYRKKRIVSFDVPGHKQGKSTKVLINVLGEKCVQIDYNSSKPLDNATHPIGVIKEAQELMAEAFKAKEAFFMVGGTTSAVQAMIFTACKYGDKIILPRNVHKSAINALVLCGAVPIYVNPGVNKELGISLGMSVENIKKAIEKNPDAKAIFVNNPTYYGICSDLKKIVELAHKNNMLVLADEAHGTHFYFGDNLPISAMEAGADMSCVSLHKTGGSLTQSSALLINNNVNGNHVRQIINLTMTTSPSYILMSSLDIARSELAINGKEIFKTVINMADYARKEVNKIGDYYAFGEEIINNDDIYSFDNTKLCIHTRKIGLAGIEVYDKLRDEYNIQIEFGDIGNVLAIISVGDRNLELERLIAALAELKRKYKKDYTHLFDHEYINPIVKYSPQKAFYSNKHSVKLDNSIGKTSAEFVMAYPPGIPIIAPGEEITQEIITYIKYAKEKGCVMQGTEDIELNNIQVMEE</sequence>
<comment type="similarity">
    <text evidence="2">Belongs to the Orn/Lys/Arg decarboxylase class-I family.</text>
</comment>
<evidence type="ECO:0000256" key="4">
    <source>
        <dbReference type="ARBA" id="ARBA00022898"/>
    </source>
</evidence>
<dbReference type="InterPro" id="IPR015421">
    <property type="entry name" value="PyrdxlP-dep_Trfase_major"/>
</dbReference>
<dbReference type="InterPro" id="IPR008286">
    <property type="entry name" value="Prn/Lys/Arg_de-COase_C"/>
</dbReference>
<reference evidence="8 9" key="1">
    <citation type="submission" date="2014-04" db="EMBL/GenBank/DDBJ databases">
        <title>Whole genome sequence of 'Brachyspira hampsonii' D13-03603F2.</title>
        <authorList>
            <person name="Patterson A.H."/>
            <person name="Chaban B."/>
            <person name="Fernando C."/>
            <person name="Harding J.C."/>
            <person name="Hill J.E."/>
        </authorList>
    </citation>
    <scope>NUCLEOTIDE SEQUENCE [LARGE SCALE GENOMIC DNA]</scope>
    <source>
        <strain evidence="8 9">D13-03603F2</strain>
    </source>
</reference>
<evidence type="ECO:0000259" key="7">
    <source>
        <dbReference type="Pfam" id="PF03711"/>
    </source>
</evidence>
<dbReference type="Pfam" id="PF01276">
    <property type="entry name" value="OKR_DC_1"/>
    <property type="match status" value="1"/>
</dbReference>
<dbReference type="SUPFAM" id="SSF53383">
    <property type="entry name" value="PLP-dependent transferases"/>
    <property type="match status" value="1"/>
</dbReference>
<evidence type="ECO:0000313" key="8">
    <source>
        <dbReference type="EMBL" id="PPS20874.1"/>
    </source>
</evidence>